<dbReference type="InterPro" id="IPR007060">
    <property type="entry name" value="FtsL/DivIC"/>
</dbReference>
<keyword evidence="3" id="KW-0132">Cell division</keyword>
<comment type="caution">
    <text evidence="3">The sequence shown here is derived from an EMBL/GenBank/DDBJ whole genome shotgun (WGS) entry which is preliminary data.</text>
</comment>
<organism evidence="3 4">
    <name type="scientific">Blautia faecicola</name>
    <dbReference type="NCBI Taxonomy" id="2509240"/>
    <lineage>
        <taxon>Bacteria</taxon>
        <taxon>Bacillati</taxon>
        <taxon>Bacillota</taxon>
        <taxon>Clostridia</taxon>
        <taxon>Lachnospirales</taxon>
        <taxon>Lachnospiraceae</taxon>
        <taxon>Blautia</taxon>
    </lineage>
</organism>
<evidence type="ECO:0000313" key="3">
    <source>
        <dbReference type="EMBL" id="RXS76027.1"/>
    </source>
</evidence>
<keyword evidence="3" id="KW-0131">Cell cycle</keyword>
<feature type="transmembrane region" description="Helical" evidence="2">
    <location>
        <begin position="20"/>
        <end position="42"/>
    </location>
</feature>
<keyword evidence="2" id="KW-1133">Transmembrane helix</keyword>
<dbReference type="Proteomes" id="UP000290106">
    <property type="component" value="Unassembled WGS sequence"/>
</dbReference>
<sequence>MRGKKSAARRKNAGARRIKVQNRIAMISISLVVCMLVVLLAFKEHSLQVKYQANENRKAQLEEELKTEEARTKDIEDMQEYMQSDEYTEKIAKEKIGLVKDNEIIFKENK</sequence>
<proteinExistence type="predicted"/>
<dbReference type="Pfam" id="PF04977">
    <property type="entry name" value="DivIC"/>
    <property type="match status" value="1"/>
</dbReference>
<keyword evidence="2" id="KW-0812">Transmembrane</keyword>
<evidence type="ECO:0000256" key="1">
    <source>
        <dbReference type="SAM" id="Coils"/>
    </source>
</evidence>
<evidence type="ECO:0000313" key="4">
    <source>
        <dbReference type="Proteomes" id="UP000290106"/>
    </source>
</evidence>
<name>A0A4Q1RJR4_9FIRM</name>
<dbReference type="GO" id="GO:0051301">
    <property type="term" value="P:cell division"/>
    <property type="evidence" value="ECO:0007669"/>
    <property type="project" value="UniProtKB-KW"/>
</dbReference>
<gene>
    <name evidence="3" type="ORF">ETP43_13005</name>
</gene>
<keyword evidence="1" id="KW-0175">Coiled coil</keyword>
<keyword evidence="4" id="KW-1185">Reference proteome</keyword>
<keyword evidence="2" id="KW-0472">Membrane</keyword>
<evidence type="ECO:0000256" key="2">
    <source>
        <dbReference type="SAM" id="Phobius"/>
    </source>
</evidence>
<reference evidence="3 4" key="1">
    <citation type="submission" date="2019-01" db="EMBL/GenBank/DDBJ databases">
        <title>Blautia sp. nov. KGMB01111 isolated human feces.</title>
        <authorList>
            <person name="Park J.-E."/>
            <person name="Kim J.-S."/>
            <person name="Park S.-H."/>
        </authorList>
    </citation>
    <scope>NUCLEOTIDE SEQUENCE [LARGE SCALE GENOMIC DNA]</scope>
    <source>
        <strain evidence="3 4">KGMB01111</strain>
    </source>
</reference>
<feature type="coiled-coil region" evidence="1">
    <location>
        <begin position="44"/>
        <end position="78"/>
    </location>
</feature>
<dbReference type="EMBL" id="SDKC01000001">
    <property type="protein sequence ID" value="RXS76027.1"/>
    <property type="molecule type" value="Genomic_DNA"/>
</dbReference>
<dbReference type="AlphaFoldDB" id="A0A4Q1RJR4"/>
<protein>
    <submittedName>
        <fullName evidence="3">Cell division protein FtsH</fullName>
    </submittedName>
</protein>
<accession>A0A4Q1RJR4</accession>
<dbReference type="OrthoDB" id="1771181at2"/>